<evidence type="ECO:0000313" key="1">
    <source>
        <dbReference type="EMBL" id="EPQ15524.1"/>
    </source>
</evidence>
<organism evidence="1 2">
    <name type="scientific">Myotis brandtii</name>
    <name type="common">Brandt's bat</name>
    <dbReference type="NCBI Taxonomy" id="109478"/>
    <lineage>
        <taxon>Eukaryota</taxon>
        <taxon>Metazoa</taxon>
        <taxon>Chordata</taxon>
        <taxon>Craniata</taxon>
        <taxon>Vertebrata</taxon>
        <taxon>Euteleostomi</taxon>
        <taxon>Mammalia</taxon>
        <taxon>Eutheria</taxon>
        <taxon>Laurasiatheria</taxon>
        <taxon>Chiroptera</taxon>
        <taxon>Yangochiroptera</taxon>
        <taxon>Vespertilionidae</taxon>
        <taxon>Myotis</taxon>
    </lineage>
</organism>
<protein>
    <submittedName>
        <fullName evidence="1">Uncharacterized protein</fullName>
    </submittedName>
</protein>
<dbReference type="EMBL" id="KE164153">
    <property type="protein sequence ID" value="EPQ15524.1"/>
    <property type="molecule type" value="Genomic_DNA"/>
</dbReference>
<accession>S7NDV7</accession>
<evidence type="ECO:0000313" key="2">
    <source>
        <dbReference type="Proteomes" id="UP000052978"/>
    </source>
</evidence>
<gene>
    <name evidence="1" type="ORF">D623_10021133</name>
</gene>
<dbReference type="AlphaFoldDB" id="S7NDV7"/>
<name>S7NDV7_MYOBR</name>
<proteinExistence type="predicted"/>
<reference evidence="1 2" key="1">
    <citation type="journal article" date="2013" name="Nat. Commun.">
        <title>Genome analysis reveals insights into physiology and longevity of the Brandt's bat Myotis brandtii.</title>
        <authorList>
            <person name="Seim I."/>
            <person name="Fang X."/>
            <person name="Xiong Z."/>
            <person name="Lobanov A.V."/>
            <person name="Huang Z."/>
            <person name="Ma S."/>
            <person name="Feng Y."/>
            <person name="Turanov A.A."/>
            <person name="Zhu Y."/>
            <person name="Lenz T.L."/>
            <person name="Gerashchenko M.V."/>
            <person name="Fan D."/>
            <person name="Hee Yim S."/>
            <person name="Yao X."/>
            <person name="Jordan D."/>
            <person name="Xiong Y."/>
            <person name="Ma Y."/>
            <person name="Lyapunov A.N."/>
            <person name="Chen G."/>
            <person name="Kulakova O.I."/>
            <person name="Sun Y."/>
            <person name="Lee S.G."/>
            <person name="Bronson R.T."/>
            <person name="Moskalev A.A."/>
            <person name="Sunyaev S.R."/>
            <person name="Zhang G."/>
            <person name="Krogh A."/>
            <person name="Wang J."/>
            <person name="Gladyshev V.N."/>
        </authorList>
    </citation>
    <scope>NUCLEOTIDE SEQUENCE [LARGE SCALE GENOMIC DNA]</scope>
</reference>
<keyword evidence="2" id="KW-1185">Reference proteome</keyword>
<dbReference type="Proteomes" id="UP000052978">
    <property type="component" value="Unassembled WGS sequence"/>
</dbReference>
<sequence length="152" mass="16456">MGDDKFTERRLHAELWQSCEEGLSCTGAWGSFALCVVVVVTGRYTAACLELTEKQEAQNGSWHSQHPFPEPEALENVWEAEAAPSLAGHVLVRFSEHLPPGAQARCPHASQWLPGQASRALTSTMSVSGVGFGRLQSRGDFHSPAHPAPNPL</sequence>